<evidence type="ECO:0000256" key="2">
    <source>
        <dbReference type="ARBA" id="ARBA00008000"/>
    </source>
</evidence>
<dbReference type="Pfam" id="PF02913">
    <property type="entry name" value="FAD-oxidase_C"/>
    <property type="match status" value="1"/>
</dbReference>
<dbReference type="GO" id="GO:0022904">
    <property type="term" value="P:respiratory electron transport chain"/>
    <property type="evidence" value="ECO:0007669"/>
    <property type="project" value="TreeGrafter"/>
</dbReference>
<dbReference type="InterPro" id="IPR016167">
    <property type="entry name" value="FAD-bd_PCMH_sub1"/>
</dbReference>
<dbReference type="Proteomes" id="UP000244911">
    <property type="component" value="Unassembled WGS sequence"/>
</dbReference>
<dbReference type="PROSITE" id="PS51387">
    <property type="entry name" value="FAD_PCMH"/>
    <property type="match status" value="1"/>
</dbReference>
<dbReference type="Gene3D" id="3.30.43.10">
    <property type="entry name" value="Uridine Diphospho-n-acetylenolpyruvylglucosamine Reductase, domain 2"/>
    <property type="match status" value="1"/>
</dbReference>
<dbReference type="InterPro" id="IPR036318">
    <property type="entry name" value="FAD-bd_PCMH-like_sf"/>
</dbReference>
<dbReference type="InterPro" id="IPR016164">
    <property type="entry name" value="FAD-linked_Oxase-like_C"/>
</dbReference>
<gene>
    <name evidence="6" type="ORF">ALP8811_02393</name>
</gene>
<dbReference type="Gene3D" id="1.10.45.10">
    <property type="entry name" value="Vanillyl-alcohol Oxidase, Chain A, domain 4"/>
    <property type="match status" value="1"/>
</dbReference>
<dbReference type="PANTHER" id="PTHR43716">
    <property type="entry name" value="D-2-HYDROXYGLUTARATE DEHYDROGENASE, MITOCHONDRIAL"/>
    <property type="match status" value="1"/>
</dbReference>
<dbReference type="InterPro" id="IPR016169">
    <property type="entry name" value="FAD-bd_PCMH_sub2"/>
</dbReference>
<evidence type="ECO:0000259" key="5">
    <source>
        <dbReference type="PROSITE" id="PS51387"/>
    </source>
</evidence>
<dbReference type="InterPro" id="IPR006094">
    <property type="entry name" value="Oxid_FAD_bind_N"/>
</dbReference>
<dbReference type="GO" id="GO:0016491">
    <property type="term" value="F:oxidoreductase activity"/>
    <property type="evidence" value="ECO:0007669"/>
    <property type="project" value="UniProtKB-KW"/>
</dbReference>
<dbReference type="SUPFAM" id="SSF55103">
    <property type="entry name" value="FAD-linked oxidases, C-terminal domain"/>
    <property type="match status" value="1"/>
</dbReference>
<comment type="similarity">
    <text evidence="2">Belongs to the FAD-binding oxidoreductase/transferase type 4 family.</text>
</comment>
<dbReference type="PANTHER" id="PTHR43716:SF2">
    <property type="entry name" value="BLL6224 PROTEIN"/>
    <property type="match status" value="1"/>
</dbReference>
<dbReference type="InterPro" id="IPR051264">
    <property type="entry name" value="FAD-oxidored/transferase_4"/>
</dbReference>
<dbReference type="AlphaFoldDB" id="A0A2R8AMT9"/>
<evidence type="ECO:0000313" key="7">
    <source>
        <dbReference type="Proteomes" id="UP000244911"/>
    </source>
</evidence>
<keyword evidence="3" id="KW-0285">Flavoprotein</keyword>
<comment type="cofactor">
    <cofactor evidence="1">
        <name>FAD</name>
        <dbReference type="ChEBI" id="CHEBI:57692"/>
    </cofactor>
</comment>
<dbReference type="RefSeq" id="WP_108857300.1">
    <property type="nucleotide sequence ID" value="NZ_OMOI01000001.1"/>
</dbReference>
<reference evidence="6 7" key="1">
    <citation type="submission" date="2018-03" db="EMBL/GenBank/DDBJ databases">
        <authorList>
            <person name="Keele B.F."/>
        </authorList>
    </citation>
    <scope>NUCLEOTIDE SEQUENCE [LARGE SCALE GENOMIC DNA]</scope>
    <source>
        <strain evidence="6 7">CECT 8811</strain>
    </source>
</reference>
<protein>
    <submittedName>
        <fullName evidence="6">Putative FAD-linked oxidoreductase</fullName>
        <ecNumber evidence="6">1.-.-.-</ecNumber>
    </submittedName>
</protein>
<proteinExistence type="inferred from homology"/>
<dbReference type="Gene3D" id="3.30.70.2740">
    <property type="match status" value="1"/>
</dbReference>
<evidence type="ECO:0000256" key="4">
    <source>
        <dbReference type="ARBA" id="ARBA00022827"/>
    </source>
</evidence>
<dbReference type="InterPro" id="IPR016171">
    <property type="entry name" value="Vanillyl_alc_oxidase_C-sub2"/>
</dbReference>
<dbReference type="SUPFAM" id="SSF56176">
    <property type="entry name" value="FAD-binding/transporter-associated domain-like"/>
    <property type="match status" value="1"/>
</dbReference>
<dbReference type="EC" id="1.-.-.-" evidence="6"/>
<dbReference type="OrthoDB" id="9811557at2"/>
<evidence type="ECO:0000256" key="1">
    <source>
        <dbReference type="ARBA" id="ARBA00001974"/>
    </source>
</evidence>
<feature type="domain" description="FAD-binding PCMH-type" evidence="5">
    <location>
        <begin position="33"/>
        <end position="212"/>
    </location>
</feature>
<dbReference type="EMBL" id="OMOI01000001">
    <property type="protein sequence ID" value="SPF77366.1"/>
    <property type="molecule type" value="Genomic_DNA"/>
</dbReference>
<organism evidence="6 7">
    <name type="scientific">Aliiroseovarius pelagivivens</name>
    <dbReference type="NCBI Taxonomy" id="1639690"/>
    <lineage>
        <taxon>Bacteria</taxon>
        <taxon>Pseudomonadati</taxon>
        <taxon>Pseudomonadota</taxon>
        <taxon>Alphaproteobacteria</taxon>
        <taxon>Rhodobacterales</taxon>
        <taxon>Paracoccaceae</taxon>
        <taxon>Aliiroseovarius</taxon>
    </lineage>
</organism>
<dbReference type="Gene3D" id="3.30.70.2190">
    <property type="match status" value="1"/>
</dbReference>
<dbReference type="Gene3D" id="3.30.465.10">
    <property type="match status" value="1"/>
</dbReference>
<sequence length="468" mass="49499">MDILDALRSITGPDHVLTGPDMAGFATDWVGKYQNTPLAAVRPGSVEDVSQIMKLANDTQTPVVPVSGHTGLAGGAHAPEGSLMLSLSRLNTIREIKPDARLAIVDGGVVLEALHNAVAEHGLRFPMTFGAQGSCQIAGMLATNAGGSNVLKFGNTRALCIGIEAVLPDGRVLDLMSQLHKDNSGYDLRDLLIGSEGTLGVITGAVLKLVPAPAARATAMLALDNLTDALSVLNRLQEATGGTVEAFEYMPARYLTAVHTHFPDLKPVFDADHPVTVLAEIASTAPTDAQPDPDGSLPLVSTFEALLADAIEAGQIQDAIIAQNDTQRSQIWARREAAAEVCLARSPLVNNDIALPLDQVDPFLTRMTDELAALDPKADVLEVAHLGDGNIHYTVFPSDPALCDPIMERVEDVVREMGGSFSAEHGIGLTKLPSMQRRKDPVALEVMGQIKNALDPKGIMNPGKVLPT</sequence>
<dbReference type="Pfam" id="PF01565">
    <property type="entry name" value="FAD_binding_4"/>
    <property type="match status" value="1"/>
</dbReference>
<evidence type="ECO:0000256" key="3">
    <source>
        <dbReference type="ARBA" id="ARBA00022630"/>
    </source>
</evidence>
<dbReference type="FunFam" id="1.10.45.10:FF:000001">
    <property type="entry name" value="D-lactate dehydrogenase mitochondrial"/>
    <property type="match status" value="1"/>
</dbReference>
<keyword evidence="4" id="KW-0274">FAD</keyword>
<name>A0A2R8AMT9_9RHOB</name>
<evidence type="ECO:0000313" key="6">
    <source>
        <dbReference type="EMBL" id="SPF77366.1"/>
    </source>
</evidence>
<dbReference type="GO" id="GO:0071949">
    <property type="term" value="F:FAD binding"/>
    <property type="evidence" value="ECO:0007669"/>
    <property type="project" value="InterPro"/>
</dbReference>
<dbReference type="InterPro" id="IPR004113">
    <property type="entry name" value="FAD-bd_oxidored_4_C"/>
</dbReference>
<dbReference type="InterPro" id="IPR016166">
    <property type="entry name" value="FAD-bd_PCMH"/>
</dbReference>
<accession>A0A2R8AMT9</accession>
<keyword evidence="7" id="KW-1185">Reference proteome</keyword>
<keyword evidence="6" id="KW-0560">Oxidoreductase</keyword>